<gene>
    <name evidence="2" type="ORF">QVD17_39896</name>
</gene>
<protein>
    <submittedName>
        <fullName evidence="2">Uncharacterized protein</fullName>
    </submittedName>
</protein>
<organism evidence="2 3">
    <name type="scientific">Tagetes erecta</name>
    <name type="common">African marigold</name>
    <dbReference type="NCBI Taxonomy" id="13708"/>
    <lineage>
        <taxon>Eukaryota</taxon>
        <taxon>Viridiplantae</taxon>
        <taxon>Streptophyta</taxon>
        <taxon>Embryophyta</taxon>
        <taxon>Tracheophyta</taxon>
        <taxon>Spermatophyta</taxon>
        <taxon>Magnoliopsida</taxon>
        <taxon>eudicotyledons</taxon>
        <taxon>Gunneridae</taxon>
        <taxon>Pentapetalae</taxon>
        <taxon>asterids</taxon>
        <taxon>campanulids</taxon>
        <taxon>Asterales</taxon>
        <taxon>Asteraceae</taxon>
        <taxon>Asteroideae</taxon>
        <taxon>Heliantheae alliance</taxon>
        <taxon>Tageteae</taxon>
        <taxon>Tagetes</taxon>
    </lineage>
</organism>
<feature type="compositionally biased region" description="Low complexity" evidence="1">
    <location>
        <begin position="50"/>
        <end position="70"/>
    </location>
</feature>
<evidence type="ECO:0000313" key="3">
    <source>
        <dbReference type="Proteomes" id="UP001229421"/>
    </source>
</evidence>
<dbReference type="EMBL" id="JAUHHV010000011">
    <property type="protein sequence ID" value="KAK1408260.1"/>
    <property type="molecule type" value="Genomic_DNA"/>
</dbReference>
<dbReference type="Proteomes" id="UP001229421">
    <property type="component" value="Unassembled WGS sequence"/>
</dbReference>
<reference evidence="2" key="1">
    <citation type="journal article" date="2023" name="bioRxiv">
        <title>Improved chromosome-level genome assembly for marigold (Tagetes erecta).</title>
        <authorList>
            <person name="Jiang F."/>
            <person name="Yuan L."/>
            <person name="Wang S."/>
            <person name="Wang H."/>
            <person name="Xu D."/>
            <person name="Wang A."/>
            <person name="Fan W."/>
        </authorList>
    </citation>
    <scope>NUCLEOTIDE SEQUENCE</scope>
    <source>
        <strain evidence="2">WSJ</strain>
        <tissue evidence="2">Leaf</tissue>
    </source>
</reference>
<name>A0AAD8JPE2_TARER</name>
<accession>A0AAD8JPE2</accession>
<sequence length="102" mass="10980">MKDQTNFLLSGDRGDEDIIEKKSLMGIFGIKTLCPYLLLLYIHSIQCIHSPSSSSSSSPPLKSTKSQPSLNTPPPQSSSSSSSVLVGVRQWISSTLPKSGNK</sequence>
<evidence type="ECO:0000256" key="1">
    <source>
        <dbReference type="SAM" id="MobiDB-lite"/>
    </source>
</evidence>
<feature type="region of interest" description="Disordered" evidence="1">
    <location>
        <begin position="49"/>
        <end position="85"/>
    </location>
</feature>
<proteinExistence type="predicted"/>
<comment type="caution">
    <text evidence="2">The sequence shown here is derived from an EMBL/GenBank/DDBJ whole genome shotgun (WGS) entry which is preliminary data.</text>
</comment>
<dbReference type="AlphaFoldDB" id="A0AAD8JPE2"/>
<evidence type="ECO:0000313" key="2">
    <source>
        <dbReference type="EMBL" id="KAK1408260.1"/>
    </source>
</evidence>
<keyword evidence="3" id="KW-1185">Reference proteome</keyword>